<keyword evidence="2" id="KW-1003">Cell membrane</keyword>
<feature type="transmembrane region" description="Helical" evidence="6">
    <location>
        <begin position="60"/>
        <end position="81"/>
    </location>
</feature>
<evidence type="ECO:0000256" key="2">
    <source>
        <dbReference type="ARBA" id="ARBA00022475"/>
    </source>
</evidence>
<accession>A0ABU9XFN4</accession>
<organism evidence="7 8">
    <name type="scientific">Ornithinibacillus xuwenensis</name>
    <dbReference type="NCBI Taxonomy" id="3144668"/>
    <lineage>
        <taxon>Bacteria</taxon>
        <taxon>Bacillati</taxon>
        <taxon>Bacillota</taxon>
        <taxon>Bacilli</taxon>
        <taxon>Bacillales</taxon>
        <taxon>Bacillaceae</taxon>
        <taxon>Ornithinibacillus</taxon>
    </lineage>
</organism>
<keyword evidence="8" id="KW-1185">Reference proteome</keyword>
<dbReference type="Proteomes" id="UP001444625">
    <property type="component" value="Unassembled WGS sequence"/>
</dbReference>
<feature type="transmembrane region" description="Helical" evidence="6">
    <location>
        <begin position="93"/>
        <end position="115"/>
    </location>
</feature>
<dbReference type="InterPro" id="IPR007300">
    <property type="entry name" value="CidB/LrgB"/>
</dbReference>
<keyword evidence="5 6" id="KW-0472">Membrane</keyword>
<dbReference type="EMBL" id="JBDIML010000002">
    <property type="protein sequence ID" value="MEN2767094.1"/>
    <property type="molecule type" value="Genomic_DNA"/>
</dbReference>
<evidence type="ECO:0000256" key="1">
    <source>
        <dbReference type="ARBA" id="ARBA00004651"/>
    </source>
</evidence>
<dbReference type="Pfam" id="PF04172">
    <property type="entry name" value="LrgB"/>
    <property type="match status" value="1"/>
</dbReference>
<protein>
    <submittedName>
        <fullName evidence="7">LrgB family protein</fullName>
    </submittedName>
</protein>
<feature type="transmembrane region" description="Helical" evidence="6">
    <location>
        <begin position="6"/>
        <end position="24"/>
    </location>
</feature>
<evidence type="ECO:0000256" key="6">
    <source>
        <dbReference type="SAM" id="Phobius"/>
    </source>
</evidence>
<evidence type="ECO:0000256" key="5">
    <source>
        <dbReference type="ARBA" id="ARBA00023136"/>
    </source>
</evidence>
<proteinExistence type="predicted"/>
<evidence type="ECO:0000256" key="4">
    <source>
        <dbReference type="ARBA" id="ARBA00022989"/>
    </source>
</evidence>
<comment type="caution">
    <text evidence="7">The sequence shown here is derived from an EMBL/GenBank/DDBJ whole genome shotgun (WGS) entry which is preliminary data.</text>
</comment>
<feature type="transmembrane region" description="Helical" evidence="6">
    <location>
        <begin position="148"/>
        <end position="171"/>
    </location>
</feature>
<feature type="transmembrane region" description="Helical" evidence="6">
    <location>
        <begin position="36"/>
        <end position="54"/>
    </location>
</feature>
<sequence>MINLFIGIVVIIATIGIYLVAVNVHHKYNYPFTAPVIISTIIVIVILLACKLPYDTYMIGGRWINELLGPAVVALAYPLYVNRKTLLKLGTPILVGSLFGSIGGLVTGIILSKLVGLSDFITYSLLPKNVTTAVAMDIAETTGGGTSLAAVFVMIAGIGGVSISSLVFKVFRVRHSLAKGLGLGSASHAIGTASAMEDNQLAGSIGSIAMILSAVLVSIMTPWMIQLLM</sequence>
<name>A0ABU9XFN4_9BACI</name>
<evidence type="ECO:0000313" key="7">
    <source>
        <dbReference type="EMBL" id="MEN2767094.1"/>
    </source>
</evidence>
<dbReference type="PANTHER" id="PTHR30249">
    <property type="entry name" value="PUTATIVE SEROTONIN TRANSPORTER"/>
    <property type="match status" value="1"/>
</dbReference>
<reference evidence="7 8" key="1">
    <citation type="submission" date="2024-05" db="EMBL/GenBank/DDBJ databases">
        <authorList>
            <person name="Haq I."/>
            <person name="Ullah Z."/>
            <person name="Ahmad R."/>
            <person name="Li M."/>
            <person name="Tong Y."/>
        </authorList>
    </citation>
    <scope>NUCLEOTIDE SEQUENCE [LARGE SCALE GENOMIC DNA]</scope>
    <source>
        <strain evidence="7 8">16A2E</strain>
    </source>
</reference>
<evidence type="ECO:0000313" key="8">
    <source>
        <dbReference type="Proteomes" id="UP001444625"/>
    </source>
</evidence>
<comment type="subcellular location">
    <subcellularLocation>
        <location evidence="1">Cell membrane</location>
        <topology evidence="1">Multi-pass membrane protein</topology>
    </subcellularLocation>
</comment>
<evidence type="ECO:0000256" key="3">
    <source>
        <dbReference type="ARBA" id="ARBA00022692"/>
    </source>
</evidence>
<dbReference type="RefSeq" id="WP_345824553.1">
    <property type="nucleotide sequence ID" value="NZ_JBDIML010000002.1"/>
</dbReference>
<gene>
    <name evidence="7" type="ORF">ABC228_07835</name>
</gene>
<feature type="transmembrane region" description="Helical" evidence="6">
    <location>
        <begin position="201"/>
        <end position="225"/>
    </location>
</feature>
<dbReference type="PANTHER" id="PTHR30249:SF17">
    <property type="entry name" value="HOLIN-LIKE PROTEIN CIDB"/>
    <property type="match status" value="1"/>
</dbReference>
<keyword evidence="3 6" id="KW-0812">Transmembrane</keyword>
<keyword evidence="4 6" id="KW-1133">Transmembrane helix</keyword>